<dbReference type="STRING" id="1913578.LPB140_06730"/>
<evidence type="ECO:0000313" key="1">
    <source>
        <dbReference type="EMBL" id="APG62528.1"/>
    </source>
</evidence>
<keyword evidence="2" id="KW-1185">Reference proteome</keyword>
<protein>
    <submittedName>
        <fullName evidence="1">Uncharacterized protein</fullName>
    </submittedName>
</protein>
<dbReference type="KEGG" id="sphl:LPB140_06730"/>
<evidence type="ECO:0000313" key="2">
    <source>
        <dbReference type="Proteomes" id="UP000242561"/>
    </source>
</evidence>
<dbReference type="AlphaFoldDB" id="A0A1L3JBN0"/>
<dbReference type="EMBL" id="CP018154">
    <property type="protein sequence ID" value="APG62528.1"/>
    <property type="molecule type" value="Genomic_DNA"/>
</dbReference>
<reference evidence="1 2" key="1">
    <citation type="submission" date="2016-11" db="EMBL/GenBank/DDBJ databases">
        <title>Sphingorhabdus sp. LPB0140, isolated from marine environment.</title>
        <authorList>
            <person name="Kim E."/>
            <person name="Yi H."/>
        </authorList>
    </citation>
    <scope>NUCLEOTIDE SEQUENCE [LARGE SCALE GENOMIC DNA]</scope>
    <source>
        <strain evidence="1 2">LPB0140</strain>
    </source>
</reference>
<sequence length="96" mass="11400">MEQKISLELDDGGHEVVAQLSRLNSTKSALSYNVGFGRYEDCRNAWIRYHSAMVELYRIGYWKENRDDLRKHMEFLTKTENEIKEMVWKNIGIDDI</sequence>
<accession>A0A1L3JBN0</accession>
<organism evidence="1 2">
    <name type="scientific">Sphingorhabdus lutea</name>
    <dbReference type="NCBI Taxonomy" id="1913578"/>
    <lineage>
        <taxon>Bacteria</taxon>
        <taxon>Pseudomonadati</taxon>
        <taxon>Pseudomonadota</taxon>
        <taxon>Alphaproteobacteria</taxon>
        <taxon>Sphingomonadales</taxon>
        <taxon>Sphingomonadaceae</taxon>
        <taxon>Sphingorhabdus</taxon>
    </lineage>
</organism>
<dbReference type="RefSeq" id="WP_072559180.1">
    <property type="nucleotide sequence ID" value="NZ_CP018154.1"/>
</dbReference>
<dbReference type="Proteomes" id="UP000242561">
    <property type="component" value="Chromosome"/>
</dbReference>
<gene>
    <name evidence="1" type="ORF">LPB140_06730</name>
</gene>
<name>A0A1L3JBN0_9SPHN</name>
<proteinExistence type="predicted"/>